<feature type="domain" description="VOC" evidence="2">
    <location>
        <begin position="142"/>
        <end position="257"/>
    </location>
</feature>
<comment type="caution">
    <text evidence="3">The sequence shown here is derived from an EMBL/GenBank/DDBJ whole genome shotgun (WGS) entry which is preliminary data.</text>
</comment>
<evidence type="ECO:0000256" key="1">
    <source>
        <dbReference type="SAM" id="MobiDB-lite"/>
    </source>
</evidence>
<dbReference type="InterPro" id="IPR004360">
    <property type="entry name" value="Glyas_Fos-R_dOase_dom"/>
</dbReference>
<evidence type="ECO:0000259" key="2">
    <source>
        <dbReference type="PROSITE" id="PS51819"/>
    </source>
</evidence>
<dbReference type="Proteomes" id="UP001139311">
    <property type="component" value="Unassembled WGS sequence"/>
</dbReference>
<accession>A0A9X1LAU0</accession>
<dbReference type="CDD" id="cd07237">
    <property type="entry name" value="BphC1-RGP6_C_like"/>
    <property type="match status" value="1"/>
</dbReference>
<dbReference type="Pfam" id="PF22632">
    <property type="entry name" value="BphC_D1"/>
    <property type="match status" value="1"/>
</dbReference>
<sequence length="341" mass="36785">MTVQALGYLGLGAARLDDWSGFATGRLGMQAVDRGGALRAFRMDDRKQRLIIHGDRPEGEAVLGWEVADAAALDALAARLEAAGTAVRQESRAAADQRCVAGLISFQDPAGNRVEACHGAQVADAPFRPGRDIAGFRAGPLGMGHMLLMVPQLDPVLAFYRDLLGFRVSDYMRAPVKAYFLHVNARHHSLALVEGPARLAHHLMLELYSFDDVGQGYDLALREPGSVAATLGRHPNDLMTSFYMRSPSPLLVEYGWGGREVDDATWQPAEMTSLGSFWGHQGLFDSLGDGPPPGDAPPPLPPQPVRRAPLHVMEGNYQRMSDVCPWWDAMGAGQGAARPGA</sequence>
<feature type="domain" description="VOC" evidence="2">
    <location>
        <begin position="5"/>
        <end position="119"/>
    </location>
</feature>
<dbReference type="InterPro" id="IPR029068">
    <property type="entry name" value="Glyas_Bleomycin-R_OHBP_Dase"/>
</dbReference>
<reference evidence="3" key="1">
    <citation type="submission" date="2021-10" db="EMBL/GenBank/DDBJ databases">
        <title>Roseicella aerolatum sp. nov., isolated from aerosols of e-waste dismantling site.</title>
        <authorList>
            <person name="Qin T."/>
        </authorList>
    </citation>
    <scope>NUCLEOTIDE SEQUENCE</scope>
    <source>
        <strain evidence="3">GB24</strain>
    </source>
</reference>
<name>A0A9X1LAU0_9PROT</name>
<dbReference type="AlphaFoldDB" id="A0A9X1LAU0"/>
<dbReference type="Gene3D" id="3.10.180.10">
    <property type="entry name" value="2,3-Dihydroxybiphenyl 1,2-Dioxygenase, domain 1"/>
    <property type="match status" value="2"/>
</dbReference>
<dbReference type="PROSITE" id="PS51819">
    <property type="entry name" value="VOC"/>
    <property type="match status" value="2"/>
</dbReference>
<gene>
    <name evidence="3" type="ORF">LHA35_25880</name>
</gene>
<dbReference type="SUPFAM" id="SSF54593">
    <property type="entry name" value="Glyoxalase/Bleomycin resistance protein/Dihydroxybiphenyl dioxygenase"/>
    <property type="match status" value="1"/>
</dbReference>
<dbReference type="Pfam" id="PF00903">
    <property type="entry name" value="Glyoxalase"/>
    <property type="match status" value="1"/>
</dbReference>
<dbReference type="EMBL" id="JAJAQI010000068">
    <property type="protein sequence ID" value="MCB4825159.1"/>
    <property type="molecule type" value="Genomic_DNA"/>
</dbReference>
<feature type="region of interest" description="Disordered" evidence="1">
    <location>
        <begin position="285"/>
        <end position="307"/>
    </location>
</feature>
<dbReference type="RefSeq" id="WP_226613878.1">
    <property type="nucleotide sequence ID" value="NZ_JAJAQI010000068.1"/>
</dbReference>
<evidence type="ECO:0000313" key="4">
    <source>
        <dbReference type="Proteomes" id="UP001139311"/>
    </source>
</evidence>
<feature type="compositionally biased region" description="Pro residues" evidence="1">
    <location>
        <begin position="290"/>
        <end position="304"/>
    </location>
</feature>
<keyword evidence="4" id="KW-1185">Reference proteome</keyword>
<evidence type="ECO:0000313" key="3">
    <source>
        <dbReference type="EMBL" id="MCB4825159.1"/>
    </source>
</evidence>
<proteinExistence type="predicted"/>
<protein>
    <submittedName>
        <fullName evidence="3">VOC family protein</fullName>
    </submittedName>
</protein>
<organism evidence="3 4">
    <name type="scientific">Roseicella aerolata</name>
    <dbReference type="NCBI Taxonomy" id="2883479"/>
    <lineage>
        <taxon>Bacteria</taxon>
        <taxon>Pseudomonadati</taxon>
        <taxon>Pseudomonadota</taxon>
        <taxon>Alphaproteobacteria</taxon>
        <taxon>Acetobacterales</taxon>
        <taxon>Roseomonadaceae</taxon>
        <taxon>Roseicella</taxon>
    </lineage>
</organism>
<dbReference type="InterPro" id="IPR037523">
    <property type="entry name" value="VOC_core"/>
</dbReference>